<dbReference type="PANTHER" id="PTHR44051">
    <property type="entry name" value="GLUTATHIONE S-TRANSFERASE-RELATED"/>
    <property type="match status" value="1"/>
</dbReference>
<keyword evidence="2" id="KW-0808">Transferase</keyword>
<evidence type="ECO:0000313" key="3">
    <source>
        <dbReference type="Proteomes" id="UP000248012"/>
    </source>
</evidence>
<dbReference type="SFLD" id="SFLDS00019">
    <property type="entry name" value="Glutathione_Transferase_(cytos"/>
    <property type="match status" value="1"/>
</dbReference>
<gene>
    <name evidence="2" type="ORF">DI396_06125</name>
</gene>
<comment type="caution">
    <text evidence="2">The sequence shown here is derived from an EMBL/GenBank/DDBJ whole genome shotgun (WGS) entry which is preliminary data.</text>
</comment>
<dbReference type="OrthoDB" id="5740960at2"/>
<keyword evidence="3" id="KW-1185">Reference proteome</keyword>
<accession>A0A2V4MP82</accession>
<dbReference type="SUPFAM" id="SSF47616">
    <property type="entry name" value="GST C-terminal domain-like"/>
    <property type="match status" value="1"/>
</dbReference>
<proteinExistence type="predicted"/>
<evidence type="ECO:0000313" key="2">
    <source>
        <dbReference type="EMBL" id="PYC48541.1"/>
    </source>
</evidence>
<dbReference type="GO" id="GO:0016740">
    <property type="term" value="F:transferase activity"/>
    <property type="evidence" value="ECO:0007669"/>
    <property type="project" value="UniProtKB-KW"/>
</dbReference>
<reference evidence="2 3" key="1">
    <citation type="submission" date="2018-05" db="EMBL/GenBank/DDBJ databases">
        <title>Oceanovita maritima gen. nov., sp. nov., a marine bacterium in the family Rhodobacteraceae isolated from surface seawater of Lundu port Xiamen, China.</title>
        <authorList>
            <person name="Hetharua B.H."/>
            <person name="Min D."/>
            <person name="Liao H."/>
            <person name="Tian Y."/>
        </authorList>
    </citation>
    <scope>NUCLEOTIDE SEQUENCE [LARGE SCALE GENOMIC DNA]</scope>
    <source>
        <strain evidence="2 3">FSX-11</strain>
    </source>
</reference>
<dbReference type="Proteomes" id="UP000248012">
    <property type="component" value="Unassembled WGS sequence"/>
</dbReference>
<dbReference type="PANTHER" id="PTHR44051:SF8">
    <property type="entry name" value="GLUTATHIONE S-TRANSFERASE GSTA"/>
    <property type="match status" value="1"/>
</dbReference>
<dbReference type="InterPro" id="IPR040079">
    <property type="entry name" value="Glutathione_S-Trfase"/>
</dbReference>
<organism evidence="2 3">
    <name type="scientific">Litorivita pollutaquae</name>
    <dbReference type="NCBI Taxonomy" id="2200892"/>
    <lineage>
        <taxon>Bacteria</taxon>
        <taxon>Pseudomonadati</taxon>
        <taxon>Pseudomonadota</taxon>
        <taxon>Alphaproteobacteria</taxon>
        <taxon>Rhodobacterales</taxon>
        <taxon>Paracoccaceae</taxon>
        <taxon>Litorivita</taxon>
    </lineage>
</organism>
<evidence type="ECO:0000259" key="1">
    <source>
        <dbReference type="PROSITE" id="PS50404"/>
    </source>
</evidence>
<dbReference type="CDD" id="cd03046">
    <property type="entry name" value="GST_N_GTT1_like"/>
    <property type="match status" value="1"/>
</dbReference>
<feature type="domain" description="GST N-terminal" evidence="1">
    <location>
        <begin position="3"/>
        <end position="89"/>
    </location>
</feature>
<dbReference type="Gene3D" id="3.40.30.10">
    <property type="entry name" value="Glutaredoxin"/>
    <property type="match status" value="1"/>
</dbReference>
<protein>
    <submittedName>
        <fullName evidence="2">Glutathione S-transferase</fullName>
    </submittedName>
</protein>
<dbReference type="AlphaFoldDB" id="A0A2V4MP82"/>
<dbReference type="EMBL" id="QFVT01000003">
    <property type="protein sequence ID" value="PYC48541.1"/>
    <property type="molecule type" value="Genomic_DNA"/>
</dbReference>
<dbReference type="PROSITE" id="PS50404">
    <property type="entry name" value="GST_NTER"/>
    <property type="match status" value="1"/>
</dbReference>
<dbReference type="Gene3D" id="1.20.1050.10">
    <property type="match status" value="1"/>
</dbReference>
<dbReference type="Pfam" id="PF02798">
    <property type="entry name" value="GST_N"/>
    <property type="match status" value="1"/>
</dbReference>
<dbReference type="InterPro" id="IPR036249">
    <property type="entry name" value="Thioredoxin-like_sf"/>
</dbReference>
<dbReference type="RefSeq" id="WP_110795275.1">
    <property type="nucleotide sequence ID" value="NZ_KZ826482.1"/>
</dbReference>
<dbReference type="InterPro" id="IPR004045">
    <property type="entry name" value="Glutathione_S-Trfase_N"/>
</dbReference>
<sequence>MTSTLTLHHVPASRSFRIIWLIEEMRAAGVALPDLDIETYAITDGSLRNADFLTRSPAGRVPALDVNGISLCESGAIVEYLCETHPEAGLAPAVGTAQRPAYLQWVHFAETMASLIANLNMQYLFLRDPSMRSQAVLKMEARRLEACVAAIEAAVTGQDWVLDSGFSAVDCMLGFNLSAVPYFVKLDAYPIVRSYIARMEARPAYQAARDLDGPQTFYSRDFYAPDDAD</sequence>
<dbReference type="InterPro" id="IPR036282">
    <property type="entry name" value="Glutathione-S-Trfase_C_sf"/>
</dbReference>
<dbReference type="SFLD" id="SFLDG00358">
    <property type="entry name" value="Main_(cytGST)"/>
    <property type="match status" value="1"/>
</dbReference>
<name>A0A2V4MP82_9RHOB</name>
<dbReference type="SUPFAM" id="SSF52833">
    <property type="entry name" value="Thioredoxin-like"/>
    <property type="match status" value="1"/>
</dbReference>
<dbReference type="SFLD" id="SFLDG01150">
    <property type="entry name" value="Main.1:_Beta-like"/>
    <property type="match status" value="1"/>
</dbReference>